<dbReference type="EMBL" id="PCMW01000007">
    <property type="protein sequence ID" value="PDS26854.1"/>
    <property type="molecule type" value="Genomic_DNA"/>
</dbReference>
<name>A0A2H3KGI2_9FLAO</name>
<organism evidence="1 2">
    <name type="scientific">Flavobacterium branchiophilum</name>
    <dbReference type="NCBI Taxonomy" id="55197"/>
    <lineage>
        <taxon>Bacteria</taxon>
        <taxon>Pseudomonadati</taxon>
        <taxon>Bacteroidota</taxon>
        <taxon>Flavobacteriia</taxon>
        <taxon>Flavobacteriales</taxon>
        <taxon>Flavobacteriaceae</taxon>
        <taxon>Flavobacterium</taxon>
    </lineage>
</organism>
<comment type="caution">
    <text evidence="1">The sequence shown here is derived from an EMBL/GenBank/DDBJ whole genome shotgun (WGS) entry which is preliminary data.</text>
</comment>
<sequence>MSLMRRLFPSKKIVCPRCLGKKQLDWDIIRKLDMELRWEPGKCAYCNGDGEVSIDIIRKLPVKTPYLTTSLSVNERNKLINGDIELIQKLQMNDYFIELTIKQIVYLHFEVHLNIDQIAGFLVLSNDKIKNNIENVHHYINRVIEKNKYNYQ</sequence>
<dbReference type="Proteomes" id="UP000220828">
    <property type="component" value="Unassembled WGS sequence"/>
</dbReference>
<dbReference type="RefSeq" id="WP_097553262.1">
    <property type="nucleotide sequence ID" value="NZ_PCMW01000007.1"/>
</dbReference>
<dbReference type="OrthoDB" id="671759at2"/>
<evidence type="ECO:0000313" key="2">
    <source>
        <dbReference type="Proteomes" id="UP000220828"/>
    </source>
</evidence>
<accession>A0A2H3KGI2</accession>
<gene>
    <name evidence="1" type="ORF">B0A77_01165</name>
</gene>
<dbReference type="AlphaFoldDB" id="A0A2H3KGI2"/>
<proteinExistence type="predicted"/>
<protein>
    <submittedName>
        <fullName evidence="1">Uncharacterized protein</fullName>
    </submittedName>
</protein>
<reference evidence="1 2" key="1">
    <citation type="submission" date="2017-09" db="EMBL/GenBank/DDBJ databases">
        <title>Whole genomes of Flavobacteriaceae.</title>
        <authorList>
            <person name="Stine C."/>
            <person name="Li C."/>
            <person name="Tadesse D."/>
        </authorList>
    </citation>
    <scope>NUCLEOTIDE SEQUENCE [LARGE SCALE GENOMIC DNA]</scope>
    <source>
        <strain evidence="1 2">ATCC 35036</strain>
    </source>
</reference>
<evidence type="ECO:0000313" key="1">
    <source>
        <dbReference type="EMBL" id="PDS26854.1"/>
    </source>
</evidence>